<feature type="signal peptide" evidence="1">
    <location>
        <begin position="1"/>
        <end position="21"/>
    </location>
</feature>
<organism evidence="2 3">
    <name type="scientific">Roseateles amylovorans</name>
    <dbReference type="NCBI Taxonomy" id="2978473"/>
    <lineage>
        <taxon>Bacteria</taxon>
        <taxon>Pseudomonadati</taxon>
        <taxon>Pseudomonadota</taxon>
        <taxon>Betaproteobacteria</taxon>
        <taxon>Burkholderiales</taxon>
        <taxon>Sphaerotilaceae</taxon>
        <taxon>Roseateles</taxon>
    </lineage>
</organism>
<evidence type="ECO:0000256" key="1">
    <source>
        <dbReference type="SAM" id="SignalP"/>
    </source>
</evidence>
<sequence length="368" mass="39223">MTNRAILSLASVCLLSACATATRFNDAMEGAVKTTKSAGDVIDAAEKDLIRAHAIGAVEYTLGVGVTLEDLTCRPRPGVSATAESLKVFSDATDLVAKVAKKPDDTTYAGYIAKLKADREAAKAPQGAEEAMQLKAKEAEAAVRRCSETFQADTSAEPKLGPAKSVGTTDANALAIIGALDKVFKTLLSAIEAAERDAAVKATVEAVIPPMEEARDRLKKKYDGGDYGPVVRFNAAPAEIVEMNRTVLGGAITLERWYVARKINVLWVRLETSCRSDKAKKAKTEGMDCLADHAVRADVDALVEAIYAYRGLAPLDSKKILEKLDKSIVDAKNSKAVKTADLLEGIATVAGSLSDISDAWEKYKKAKE</sequence>
<protein>
    <recommendedName>
        <fullName evidence="4">Lipoprotein</fullName>
    </recommendedName>
</protein>
<dbReference type="PROSITE" id="PS51257">
    <property type="entry name" value="PROKAR_LIPOPROTEIN"/>
    <property type="match status" value="1"/>
</dbReference>
<dbReference type="Proteomes" id="UP001064933">
    <property type="component" value="Chromosome"/>
</dbReference>
<dbReference type="EMBL" id="CP104562">
    <property type="protein sequence ID" value="UXH80102.1"/>
    <property type="molecule type" value="Genomic_DNA"/>
</dbReference>
<gene>
    <name evidence="2" type="ORF">N4261_09555</name>
</gene>
<accession>A0ABY6B5H7</accession>
<evidence type="ECO:0008006" key="4">
    <source>
        <dbReference type="Google" id="ProtNLM"/>
    </source>
</evidence>
<evidence type="ECO:0000313" key="2">
    <source>
        <dbReference type="EMBL" id="UXH80102.1"/>
    </source>
</evidence>
<name>A0ABY6B5H7_9BURK</name>
<keyword evidence="1" id="KW-0732">Signal</keyword>
<keyword evidence="3" id="KW-1185">Reference proteome</keyword>
<evidence type="ECO:0000313" key="3">
    <source>
        <dbReference type="Proteomes" id="UP001064933"/>
    </source>
</evidence>
<feature type="chain" id="PRO_5046368667" description="Lipoprotein" evidence="1">
    <location>
        <begin position="22"/>
        <end position="368"/>
    </location>
</feature>
<proteinExistence type="predicted"/>
<dbReference type="RefSeq" id="WP_261759920.1">
    <property type="nucleotide sequence ID" value="NZ_CP104562.2"/>
</dbReference>
<reference evidence="2" key="1">
    <citation type="submission" date="2022-10" db="EMBL/GenBank/DDBJ databases">
        <title>Characterization and whole genome sequencing of a new Roseateles species, isolated from fresh water.</title>
        <authorList>
            <person name="Guliayeva D.Y."/>
            <person name="Akhremchuk A.E."/>
            <person name="Sikolenko M.A."/>
            <person name="Valentovich L.N."/>
            <person name="Sidarenka A.V."/>
        </authorList>
    </citation>
    <scope>NUCLEOTIDE SEQUENCE</scope>
    <source>
        <strain evidence="2">BIM B-1768</strain>
    </source>
</reference>